<dbReference type="Proteomes" id="UP000231098">
    <property type="component" value="Unassembled WGS sequence"/>
</dbReference>
<evidence type="ECO:0000313" key="2">
    <source>
        <dbReference type="Proteomes" id="UP000231098"/>
    </source>
</evidence>
<name>A0A2H0XAA1_UNCKA</name>
<dbReference type="AlphaFoldDB" id="A0A2H0XAA1"/>
<organism evidence="1 2">
    <name type="scientific">candidate division WWE3 bacterium CG08_land_8_20_14_0_20_41_15</name>
    <dbReference type="NCBI Taxonomy" id="1975086"/>
    <lineage>
        <taxon>Bacteria</taxon>
        <taxon>Katanobacteria</taxon>
    </lineage>
</organism>
<comment type="caution">
    <text evidence="1">The sequence shown here is derived from an EMBL/GenBank/DDBJ whole genome shotgun (WGS) entry which is preliminary data.</text>
</comment>
<sequence length="197" mass="23058">MKHGRENIQENLLKRLPESFRTALTQAPDETSARKVVEDWLNSKDTEYQRITDLTIKTIQMVLDQEKSYIIQLLESVYQEKFPFDEISVFLTTFPIHPYSFENRWFMIGRMSHVPGMIGTAKHELNHFMFYYYFLDDLTKRGIKKEKREQLKEALAILTNPEGNDKPAVKELENFIKPLAGKPAREIIESCVQSGLL</sequence>
<dbReference type="EMBL" id="PEYV01000017">
    <property type="protein sequence ID" value="PIS21791.1"/>
    <property type="molecule type" value="Genomic_DNA"/>
</dbReference>
<reference evidence="2" key="1">
    <citation type="submission" date="2017-09" db="EMBL/GenBank/DDBJ databases">
        <title>Depth-based differentiation of microbial function through sediment-hosted aquifers and enrichment of novel symbionts in the deep terrestrial subsurface.</title>
        <authorList>
            <person name="Probst A.J."/>
            <person name="Ladd B."/>
            <person name="Jarett J.K."/>
            <person name="Geller-Mcgrath D.E."/>
            <person name="Sieber C.M.K."/>
            <person name="Emerson J.B."/>
            <person name="Anantharaman K."/>
            <person name="Thomas B.C."/>
            <person name="Malmstrom R."/>
            <person name="Stieglmeier M."/>
            <person name="Klingl A."/>
            <person name="Woyke T."/>
            <person name="Ryan C.M."/>
            <person name="Banfield J.F."/>
        </authorList>
    </citation>
    <scope>NUCLEOTIDE SEQUENCE [LARGE SCALE GENOMIC DNA]</scope>
</reference>
<protein>
    <submittedName>
        <fullName evidence="1">Uncharacterized protein</fullName>
    </submittedName>
</protein>
<accession>A0A2H0XAA1</accession>
<proteinExistence type="predicted"/>
<evidence type="ECO:0000313" key="1">
    <source>
        <dbReference type="EMBL" id="PIS21791.1"/>
    </source>
</evidence>
<gene>
    <name evidence="1" type="ORF">COT51_00925</name>
</gene>